<dbReference type="PANTHER" id="PTHR11481">
    <property type="entry name" value="IMMUNOGLOBULIN FC RECEPTOR"/>
    <property type="match status" value="1"/>
</dbReference>
<name>A0A096M5V3_POEFO</name>
<dbReference type="PANTHER" id="PTHR11481:SF64">
    <property type="entry name" value="FC RECEPTOR-LIKE PROTEIN 4"/>
    <property type="match status" value="1"/>
</dbReference>
<dbReference type="SMART" id="SM00409">
    <property type="entry name" value="IG"/>
    <property type="match status" value="3"/>
</dbReference>
<feature type="domain" description="Ig-like" evidence="4">
    <location>
        <begin position="141"/>
        <end position="228"/>
    </location>
</feature>
<feature type="domain" description="Ig-like" evidence="4">
    <location>
        <begin position="233"/>
        <end position="301"/>
    </location>
</feature>
<dbReference type="eggNOG" id="ENOG502QQ6U">
    <property type="taxonomic scope" value="Eukaryota"/>
</dbReference>
<evidence type="ECO:0000313" key="6">
    <source>
        <dbReference type="Proteomes" id="UP000028760"/>
    </source>
</evidence>
<keyword evidence="3" id="KW-0472">Membrane</keyword>
<evidence type="ECO:0000256" key="2">
    <source>
        <dbReference type="ARBA" id="ARBA00023157"/>
    </source>
</evidence>
<dbReference type="EMBL" id="AYCK01021709">
    <property type="status" value="NOT_ANNOTATED_CDS"/>
    <property type="molecule type" value="Genomic_DNA"/>
</dbReference>
<proteinExistence type="predicted"/>
<dbReference type="EMBL" id="AYCK01021710">
    <property type="status" value="NOT_ANNOTATED_CDS"/>
    <property type="molecule type" value="Genomic_DNA"/>
</dbReference>
<accession>A0A096M5V3</accession>
<feature type="transmembrane region" description="Helical" evidence="3">
    <location>
        <begin position="333"/>
        <end position="355"/>
    </location>
</feature>
<evidence type="ECO:0000256" key="3">
    <source>
        <dbReference type="SAM" id="Phobius"/>
    </source>
</evidence>
<keyword evidence="3" id="KW-1133">Transmembrane helix</keyword>
<dbReference type="SUPFAM" id="SSF48726">
    <property type="entry name" value="Immunoglobulin"/>
    <property type="match status" value="2"/>
</dbReference>
<protein>
    <recommendedName>
        <fullName evidence="4">Ig-like domain-containing protein</fullName>
    </recommendedName>
</protein>
<dbReference type="Proteomes" id="UP000028760">
    <property type="component" value="Unassembled WGS sequence"/>
</dbReference>
<dbReference type="Ensembl" id="ENSPFOT00000024120.1">
    <property type="protein sequence ID" value="ENSPFOP00000026794.1"/>
    <property type="gene ID" value="ENSPFOG00000008803.2"/>
</dbReference>
<dbReference type="InterPro" id="IPR007110">
    <property type="entry name" value="Ig-like_dom"/>
</dbReference>
<keyword evidence="2" id="KW-1015">Disulfide bond</keyword>
<reference evidence="5" key="2">
    <citation type="submission" date="2025-08" db="UniProtKB">
        <authorList>
            <consortium name="Ensembl"/>
        </authorList>
    </citation>
    <scope>IDENTIFICATION</scope>
</reference>
<evidence type="ECO:0000313" key="5">
    <source>
        <dbReference type="Ensembl" id="ENSPFOP00000026794.1"/>
    </source>
</evidence>
<reference evidence="5" key="3">
    <citation type="submission" date="2025-09" db="UniProtKB">
        <authorList>
            <consortium name="Ensembl"/>
        </authorList>
    </citation>
    <scope>IDENTIFICATION</scope>
</reference>
<dbReference type="PROSITE" id="PS50835">
    <property type="entry name" value="IG_LIKE"/>
    <property type="match status" value="3"/>
</dbReference>
<dbReference type="InterPro" id="IPR050488">
    <property type="entry name" value="Ig_Fc_receptor"/>
</dbReference>
<evidence type="ECO:0000256" key="1">
    <source>
        <dbReference type="ARBA" id="ARBA00022729"/>
    </source>
</evidence>
<dbReference type="GO" id="GO:0007166">
    <property type="term" value="P:cell surface receptor signaling pathway"/>
    <property type="evidence" value="ECO:0007669"/>
    <property type="project" value="TreeGrafter"/>
</dbReference>
<dbReference type="Gene3D" id="2.60.40.10">
    <property type="entry name" value="Immunoglobulins"/>
    <property type="match status" value="3"/>
</dbReference>
<keyword evidence="3" id="KW-0812">Transmembrane</keyword>
<dbReference type="GO" id="GO:0006955">
    <property type="term" value="P:immune response"/>
    <property type="evidence" value="ECO:0007669"/>
    <property type="project" value="TreeGrafter"/>
</dbReference>
<dbReference type="GO" id="GO:0009897">
    <property type="term" value="C:external side of plasma membrane"/>
    <property type="evidence" value="ECO:0007669"/>
    <property type="project" value="TreeGrafter"/>
</dbReference>
<dbReference type="InterPro" id="IPR013783">
    <property type="entry name" value="Ig-like_fold"/>
</dbReference>
<organism evidence="5 6">
    <name type="scientific">Poecilia formosa</name>
    <name type="common">Amazon molly</name>
    <name type="synonym">Limia formosa</name>
    <dbReference type="NCBI Taxonomy" id="48698"/>
    <lineage>
        <taxon>Eukaryota</taxon>
        <taxon>Metazoa</taxon>
        <taxon>Chordata</taxon>
        <taxon>Craniata</taxon>
        <taxon>Vertebrata</taxon>
        <taxon>Euteleostomi</taxon>
        <taxon>Actinopterygii</taxon>
        <taxon>Neopterygii</taxon>
        <taxon>Teleostei</taxon>
        <taxon>Neoteleostei</taxon>
        <taxon>Acanthomorphata</taxon>
        <taxon>Ovalentaria</taxon>
        <taxon>Atherinomorphae</taxon>
        <taxon>Cyprinodontiformes</taxon>
        <taxon>Poeciliidae</taxon>
        <taxon>Poeciliinae</taxon>
        <taxon>Poecilia</taxon>
    </lineage>
</organism>
<evidence type="ECO:0000259" key="4">
    <source>
        <dbReference type="PROSITE" id="PS50835"/>
    </source>
</evidence>
<keyword evidence="6" id="KW-1185">Reference proteome</keyword>
<dbReference type="GeneTree" id="ENSGT01120000272062"/>
<dbReference type="InterPro" id="IPR036179">
    <property type="entry name" value="Ig-like_dom_sf"/>
</dbReference>
<sequence>MYQYIFSITPDKPRAKLTAGSTTIPVGGSVTLSCSVEPSAGWKYRWFRKTSGSFVEFSTNKEENGDITVIQGGMYMCMGMREKTDFYSDSSDEVTVQINCKFNHFNYFVTIAFLNITCTGTKTTNITCFNDDSVHLGTVSNKVFVTRQPNRPQIFSDETITLTCEVQGGETTEWTCEWKRTSTVIHKTNGKEWTFIVSESSSGDYMCQCRKRDDWFSSTQWSEAFRLSVSSKPKAQLNSNSREIPAGGSVTLTCTVTSSSSGWKYFWYKERDSSEPLTGEEADFPSNGQMNVSEEGLYWCRGGRGEPAYYTDYSDRISITKNVTVSSSASSSFPAMFVVGPFVGIVLIILLLLLWRYRLSKDLSCLRSLQSDSSSQRAAATNHGANETENHYRSLLHDEVVKYAKRRERPHPEKSCLYVNVMPGINSST</sequence>
<reference evidence="6" key="1">
    <citation type="submission" date="2013-10" db="EMBL/GenBank/DDBJ databases">
        <authorList>
            <person name="Schartl M."/>
            <person name="Warren W."/>
        </authorList>
    </citation>
    <scope>NUCLEOTIDE SEQUENCE [LARGE SCALE GENOMIC DNA]</scope>
    <source>
        <strain evidence="6">female</strain>
    </source>
</reference>
<feature type="domain" description="Ig-like" evidence="4">
    <location>
        <begin position="13"/>
        <end position="95"/>
    </location>
</feature>
<dbReference type="InterPro" id="IPR003599">
    <property type="entry name" value="Ig_sub"/>
</dbReference>
<dbReference type="STRING" id="48698.ENSPFOP00000026794"/>
<dbReference type="AlphaFoldDB" id="A0A096M5V3"/>
<dbReference type="GO" id="GO:0004888">
    <property type="term" value="F:transmembrane signaling receptor activity"/>
    <property type="evidence" value="ECO:0007669"/>
    <property type="project" value="TreeGrafter"/>
</dbReference>
<keyword evidence="1" id="KW-0732">Signal</keyword>